<dbReference type="OrthoDB" id="7440981at2"/>
<evidence type="ECO:0000313" key="13">
    <source>
        <dbReference type="EMBL" id="OYQ24275.1"/>
    </source>
</evidence>
<keyword evidence="8" id="KW-0443">Lipid metabolism</keyword>
<dbReference type="GO" id="GO:0004144">
    <property type="term" value="F:diacylglycerol O-acyltransferase activity"/>
    <property type="evidence" value="ECO:0007669"/>
    <property type="project" value="UniProtKB-EC"/>
</dbReference>
<comment type="caution">
    <text evidence="13">The sequence shown here is derived from an EMBL/GenBank/DDBJ whole genome shotgun (WGS) entry which is preliminary data.</text>
</comment>
<dbReference type="RefSeq" id="WP_094475085.1">
    <property type="nucleotide sequence ID" value="NZ_NOXT01000125.1"/>
</dbReference>
<name>A0A255Y6K4_9SPHN</name>
<dbReference type="GO" id="GO:0019432">
    <property type="term" value="P:triglyceride biosynthetic process"/>
    <property type="evidence" value="ECO:0007669"/>
    <property type="project" value="UniProtKB-UniPathway"/>
</dbReference>
<dbReference type="GO" id="GO:0006071">
    <property type="term" value="P:glycerol metabolic process"/>
    <property type="evidence" value="ECO:0007669"/>
    <property type="project" value="UniProtKB-KW"/>
</dbReference>
<evidence type="ECO:0000256" key="4">
    <source>
        <dbReference type="ARBA" id="ARBA00013244"/>
    </source>
</evidence>
<evidence type="ECO:0000256" key="6">
    <source>
        <dbReference type="ARBA" id="ARBA00022679"/>
    </source>
</evidence>
<dbReference type="PANTHER" id="PTHR31650">
    <property type="entry name" value="O-ACYLTRANSFERASE (WSD1-LIKE) FAMILY PROTEIN"/>
    <property type="match status" value="1"/>
</dbReference>
<evidence type="ECO:0000256" key="7">
    <source>
        <dbReference type="ARBA" id="ARBA00022798"/>
    </source>
</evidence>
<organism evidence="13 14">
    <name type="scientific">Sandarakinorhabdus cyanobacteriorum</name>
    <dbReference type="NCBI Taxonomy" id="1981098"/>
    <lineage>
        <taxon>Bacteria</taxon>
        <taxon>Pseudomonadati</taxon>
        <taxon>Pseudomonadota</taxon>
        <taxon>Alphaproteobacteria</taxon>
        <taxon>Sphingomonadales</taxon>
        <taxon>Sphingosinicellaceae</taxon>
        <taxon>Sandarakinorhabdus</taxon>
    </lineage>
</organism>
<dbReference type="InterPro" id="IPR045034">
    <property type="entry name" value="O-acyltransferase_WSD1-like"/>
</dbReference>
<keyword evidence="7" id="KW-0319">Glycerol metabolism</keyword>
<dbReference type="EC" id="2.3.1.20" evidence="4"/>
<feature type="domain" description="O-acyltransferase WSD1-like N-terminal" evidence="11">
    <location>
        <begin position="7"/>
        <end position="310"/>
    </location>
</feature>
<feature type="domain" description="O-acyltransferase WSD1 C-terminal" evidence="12">
    <location>
        <begin position="351"/>
        <end position="501"/>
    </location>
</feature>
<dbReference type="GO" id="GO:0071731">
    <property type="term" value="P:response to nitric oxide"/>
    <property type="evidence" value="ECO:0007669"/>
    <property type="project" value="TreeGrafter"/>
</dbReference>
<dbReference type="PANTHER" id="PTHR31650:SF1">
    <property type="entry name" value="WAX ESTER SYNTHASE_DIACYLGLYCEROL ACYLTRANSFERASE 4-RELATED"/>
    <property type="match status" value="1"/>
</dbReference>
<comment type="pathway">
    <text evidence="1">Glycerolipid metabolism; triacylglycerol biosynthesis.</text>
</comment>
<evidence type="ECO:0000259" key="12">
    <source>
        <dbReference type="Pfam" id="PF06974"/>
    </source>
</evidence>
<comment type="catalytic activity">
    <reaction evidence="10">
        <text>an acyl-CoA + a 1,2-diacyl-sn-glycerol = a triacyl-sn-glycerol + CoA</text>
        <dbReference type="Rhea" id="RHEA:10868"/>
        <dbReference type="ChEBI" id="CHEBI:17815"/>
        <dbReference type="ChEBI" id="CHEBI:57287"/>
        <dbReference type="ChEBI" id="CHEBI:58342"/>
        <dbReference type="ChEBI" id="CHEBI:64615"/>
        <dbReference type="EC" id="2.3.1.20"/>
    </reaction>
</comment>
<evidence type="ECO:0000256" key="10">
    <source>
        <dbReference type="ARBA" id="ARBA00048109"/>
    </source>
</evidence>
<sequence>MADAVKLSTLDAGFLYMETPEMPMHVGSLSMFQLPDGYEGDFFEAFKAQIADRLADAPMLKRKLARAALDMDHPSWVEDEQFDINRQIFRASLAAPSDTAALRRTVGWMHAKLLNRARPLWEFYVFENMPGNQVGLYVKIHHALIDGGAGVALTKIIYDVVPNAGPRVRAPAAEPAEAEDKPGLAETASNAMQSYLRFWQAPFSPEAVDFKLPRTGKTDLGSVLLDHMAGQVEMGVKFAAALPAMAGAATRSMASFIDPARLSDLQNLVAPKTALNKSISSERAFGSITLSLPRVKAVGKAAGGSLNDAVMAISAGILRRYLRDTGGVPDKPLTAGVPISLRDEGNANTNNQVFAMICPLATNIDDPRQRLETIVAESGKAKEMVNPFKAFVPLMTNASALGLPVAAQLLALLYSRSGLADVLPPATNVCISNVPGPRMTLYAAGAELLHLYPVSIVTHGMALNITVQGYRDQLDFGLIAGANILPEVQGLADLLEEELVVLEQAFGLAA</sequence>
<proteinExistence type="inferred from homology"/>
<dbReference type="Pfam" id="PF06974">
    <property type="entry name" value="WS_DGAT_C"/>
    <property type="match status" value="1"/>
</dbReference>
<dbReference type="InterPro" id="IPR014292">
    <property type="entry name" value="Acyl_transf_WS/DGAT"/>
</dbReference>
<dbReference type="InterPro" id="IPR009721">
    <property type="entry name" value="O-acyltransferase_WSD1_C"/>
</dbReference>
<evidence type="ECO:0000256" key="9">
    <source>
        <dbReference type="ARBA" id="ARBA00023315"/>
    </source>
</evidence>
<dbReference type="GO" id="GO:0001666">
    <property type="term" value="P:response to hypoxia"/>
    <property type="evidence" value="ECO:0007669"/>
    <property type="project" value="TreeGrafter"/>
</dbReference>
<reference evidence="13 14" key="1">
    <citation type="submission" date="2017-07" db="EMBL/GenBank/DDBJ databases">
        <title>Sandarakinorhabdus cyanobacteriorum sp. nov., a novel bacterium isolated from cyanobacterial aggregates in a eutrophic lake.</title>
        <authorList>
            <person name="Cai H."/>
        </authorList>
    </citation>
    <scope>NUCLEOTIDE SEQUENCE [LARGE SCALE GENOMIC DNA]</scope>
    <source>
        <strain evidence="13 14">TH057</strain>
    </source>
</reference>
<dbReference type="Pfam" id="PF03007">
    <property type="entry name" value="WS_DGAT_cat"/>
    <property type="match status" value="1"/>
</dbReference>
<keyword evidence="9 13" id="KW-0012">Acyltransferase</keyword>
<comment type="pathway">
    <text evidence="2">Lipid metabolism.</text>
</comment>
<keyword evidence="5" id="KW-0444">Lipid biosynthesis</keyword>
<dbReference type="SUPFAM" id="SSF52777">
    <property type="entry name" value="CoA-dependent acyltransferases"/>
    <property type="match status" value="1"/>
</dbReference>
<evidence type="ECO:0000313" key="14">
    <source>
        <dbReference type="Proteomes" id="UP000216991"/>
    </source>
</evidence>
<keyword evidence="14" id="KW-1185">Reference proteome</keyword>
<evidence type="ECO:0000256" key="3">
    <source>
        <dbReference type="ARBA" id="ARBA00009587"/>
    </source>
</evidence>
<dbReference type="GO" id="GO:0005886">
    <property type="term" value="C:plasma membrane"/>
    <property type="evidence" value="ECO:0007669"/>
    <property type="project" value="TreeGrafter"/>
</dbReference>
<evidence type="ECO:0000256" key="5">
    <source>
        <dbReference type="ARBA" id="ARBA00022516"/>
    </source>
</evidence>
<dbReference type="NCBIfam" id="TIGR02946">
    <property type="entry name" value="acyl_WS_DGAT"/>
    <property type="match status" value="1"/>
</dbReference>
<gene>
    <name evidence="13" type="ORF">CHU93_15640</name>
</gene>
<comment type="similarity">
    <text evidence="3">Belongs to the long-chain O-acyltransferase family.</text>
</comment>
<evidence type="ECO:0000256" key="1">
    <source>
        <dbReference type="ARBA" id="ARBA00004771"/>
    </source>
</evidence>
<evidence type="ECO:0000256" key="2">
    <source>
        <dbReference type="ARBA" id="ARBA00005189"/>
    </source>
</evidence>
<dbReference type="EMBL" id="NOXT01000125">
    <property type="protein sequence ID" value="OYQ24275.1"/>
    <property type="molecule type" value="Genomic_DNA"/>
</dbReference>
<evidence type="ECO:0000256" key="8">
    <source>
        <dbReference type="ARBA" id="ARBA00023098"/>
    </source>
</evidence>
<keyword evidence="6 13" id="KW-0808">Transferase</keyword>
<dbReference type="Proteomes" id="UP000216991">
    <property type="component" value="Unassembled WGS sequence"/>
</dbReference>
<accession>A0A255Y6K4</accession>
<dbReference type="AlphaFoldDB" id="A0A255Y6K4"/>
<protein>
    <recommendedName>
        <fullName evidence="4">diacylglycerol O-acyltransferase</fullName>
        <ecNumber evidence="4">2.3.1.20</ecNumber>
    </recommendedName>
</protein>
<evidence type="ECO:0000259" key="11">
    <source>
        <dbReference type="Pfam" id="PF03007"/>
    </source>
</evidence>
<dbReference type="InterPro" id="IPR004255">
    <property type="entry name" value="O-acyltransferase_WSD1_N"/>
</dbReference>
<dbReference type="UniPathway" id="UPA00282"/>
<dbReference type="GO" id="GO:0051701">
    <property type="term" value="P:biological process involved in interaction with host"/>
    <property type="evidence" value="ECO:0007669"/>
    <property type="project" value="TreeGrafter"/>
</dbReference>